<reference evidence="1" key="1">
    <citation type="submission" date="2018-11" db="EMBL/GenBank/DDBJ databases">
        <authorList>
            <person name="Alioto T."/>
            <person name="Alioto T."/>
        </authorList>
    </citation>
    <scope>NUCLEOTIDE SEQUENCE</scope>
</reference>
<gene>
    <name evidence="1" type="ORF">MGAL_10B042774</name>
</gene>
<proteinExistence type="predicted"/>
<keyword evidence="2" id="KW-1185">Reference proteome</keyword>
<evidence type="ECO:0000313" key="2">
    <source>
        <dbReference type="Proteomes" id="UP000596742"/>
    </source>
</evidence>
<dbReference type="Proteomes" id="UP000596742">
    <property type="component" value="Unassembled WGS sequence"/>
</dbReference>
<dbReference type="AlphaFoldDB" id="A0A8B6E8Q1"/>
<dbReference type="EMBL" id="UYJE01004724">
    <property type="protein sequence ID" value="VDI30805.1"/>
    <property type="molecule type" value="Genomic_DNA"/>
</dbReference>
<protein>
    <submittedName>
        <fullName evidence="1">Uncharacterized protein</fullName>
    </submittedName>
</protein>
<accession>A0A8B6E8Q1</accession>
<dbReference type="OrthoDB" id="6137666at2759"/>
<comment type="caution">
    <text evidence="1">The sequence shown here is derived from an EMBL/GenBank/DDBJ whole genome shotgun (WGS) entry which is preliminary data.</text>
</comment>
<organism evidence="1 2">
    <name type="scientific">Mytilus galloprovincialis</name>
    <name type="common">Mediterranean mussel</name>
    <dbReference type="NCBI Taxonomy" id="29158"/>
    <lineage>
        <taxon>Eukaryota</taxon>
        <taxon>Metazoa</taxon>
        <taxon>Spiralia</taxon>
        <taxon>Lophotrochozoa</taxon>
        <taxon>Mollusca</taxon>
        <taxon>Bivalvia</taxon>
        <taxon>Autobranchia</taxon>
        <taxon>Pteriomorphia</taxon>
        <taxon>Mytilida</taxon>
        <taxon>Mytiloidea</taxon>
        <taxon>Mytilidae</taxon>
        <taxon>Mytilinae</taxon>
        <taxon>Mytilus</taxon>
    </lineage>
</organism>
<evidence type="ECO:0000313" key="1">
    <source>
        <dbReference type="EMBL" id="VDI30805.1"/>
    </source>
</evidence>
<sequence length="128" mass="13580">MLIREYQIGTDGSAVCFMLCTSFRLRRNTQCISSSQCTTAAPCCRVDSGPLGLPSSGTCSGLHGDEGDICYALCGCKSGLTCYRPLSGVCCLPKKCYDSAWVQQEELNYANCIAQSNGTGPPISCIPV</sequence>
<name>A0A8B6E8Q1_MYTGA</name>